<evidence type="ECO:0000256" key="1">
    <source>
        <dbReference type="SAM" id="MobiDB-lite"/>
    </source>
</evidence>
<feature type="compositionally biased region" description="Basic and acidic residues" evidence="1">
    <location>
        <begin position="110"/>
        <end position="127"/>
    </location>
</feature>
<dbReference type="AlphaFoldDB" id="A0A0S4WRV9"/>
<feature type="region of interest" description="Disordered" evidence="1">
    <location>
        <begin position="110"/>
        <end position="223"/>
    </location>
</feature>
<accession>A0A0S4WRV9</accession>
<feature type="compositionally biased region" description="Basic and acidic residues" evidence="1">
    <location>
        <begin position="190"/>
        <end position="203"/>
    </location>
</feature>
<reference evidence="2" key="1">
    <citation type="submission" date="2015-10" db="EMBL/GenBank/DDBJ databases">
        <authorList>
            <person name="Gilbert D.G."/>
        </authorList>
    </citation>
    <scope>NUCLEOTIDE SEQUENCE</scope>
    <source>
        <strain evidence="2">Phyl III-seqv23</strain>
    </source>
</reference>
<sequence length="345" mass="38216">MTAAFVITGEEWQALAAVDHLACRLYLVLRRCMDFRTGVVGGPRKAVSWQALREGTEVPGRPGVRYFRPTEQQLRRRVEQLEKCGLLRRISEGLTLKFRMLLARTDSCVQKKAEGGARGEKKPEKPSRGAGSRQGSPGGRSAKADTHPFPGNTSKPSSPPYSTQWEEEGRDEPQSEPGFDAFELGAGEQPMHRLSEQPRRDADAVGDGPAGRLAEGEDGERPWSPVLVWPRRIPLHERTAVAHQLAALPHDRRQRVLDEWEGSMSGGQIKRPWLFFASLVAKASGPGWVPEYADRVRDAREQQVRADAALRSQRRAPVDAPQASKGGFSPTVLRMRAQVKPRGGQ</sequence>
<evidence type="ECO:0000313" key="2">
    <source>
        <dbReference type="EMBL" id="CUV53886.1"/>
    </source>
</evidence>
<name>A0A0S4WRV9_RALSL</name>
<feature type="compositionally biased region" description="Polar residues" evidence="1">
    <location>
        <begin position="151"/>
        <end position="164"/>
    </location>
</feature>
<organism evidence="2">
    <name type="scientific">Ralstonia solanacearum</name>
    <name type="common">Pseudomonas solanacearum</name>
    <dbReference type="NCBI Taxonomy" id="305"/>
    <lineage>
        <taxon>Bacteria</taxon>
        <taxon>Pseudomonadati</taxon>
        <taxon>Pseudomonadota</taxon>
        <taxon>Betaproteobacteria</taxon>
        <taxon>Burkholderiales</taxon>
        <taxon>Burkholderiaceae</taxon>
        <taxon>Ralstonia</taxon>
        <taxon>Ralstonia solanacearum species complex</taxon>
    </lineage>
</organism>
<protein>
    <submittedName>
        <fullName evidence="2">Uncharacterized protein</fullName>
    </submittedName>
</protein>
<feature type="region of interest" description="Disordered" evidence="1">
    <location>
        <begin position="304"/>
        <end position="345"/>
    </location>
</feature>
<dbReference type="EMBL" id="LN899820">
    <property type="protein sequence ID" value="CUV53886.1"/>
    <property type="molecule type" value="Genomic_DNA"/>
</dbReference>
<proteinExistence type="predicted"/>
<gene>
    <name evidence="2" type="ORF">RUN215_v1_190005</name>
</gene>